<evidence type="ECO:0000313" key="4">
    <source>
        <dbReference type="EMBL" id="EEH03517.1"/>
    </source>
</evidence>
<dbReference type="InterPro" id="IPR029052">
    <property type="entry name" value="Metallo-depent_PP-like"/>
</dbReference>
<evidence type="ECO:0000259" key="3">
    <source>
        <dbReference type="Pfam" id="PF00149"/>
    </source>
</evidence>
<feature type="domain" description="Calcineurin-like phosphoesterase" evidence="3">
    <location>
        <begin position="47"/>
        <end position="278"/>
    </location>
</feature>
<feature type="chain" id="PRO_5002901473" evidence="2">
    <location>
        <begin position="28"/>
        <end position="395"/>
    </location>
</feature>
<keyword evidence="2" id="KW-0732">Signal</keyword>
<dbReference type="RefSeq" id="XP_045283998.1">
    <property type="nucleotide sequence ID" value="XM_045435506.1"/>
</dbReference>
<reference evidence="4" key="1">
    <citation type="submission" date="2009-02" db="EMBL/GenBank/DDBJ databases">
        <title>The Genome Sequence of Ajellomyces capsulatus strain G186AR.</title>
        <authorList>
            <consortium name="The Broad Institute Genome Sequencing Platform"/>
            <person name="Champion M."/>
            <person name="Cuomo C."/>
            <person name="Ma L.-J."/>
            <person name="Henn M.R."/>
            <person name="Sil A."/>
            <person name="Goldman B."/>
            <person name="Young S.K."/>
            <person name="Kodira C.D."/>
            <person name="Zeng Q."/>
            <person name="Koehrsen M."/>
            <person name="Alvarado L."/>
            <person name="Berlin A."/>
            <person name="Borenstein D."/>
            <person name="Chen Z."/>
            <person name="Engels R."/>
            <person name="Freedman E."/>
            <person name="Gellesch M."/>
            <person name="Goldberg J."/>
            <person name="Griggs A."/>
            <person name="Gujja S."/>
            <person name="Heiman D."/>
            <person name="Hepburn T."/>
            <person name="Howarth C."/>
            <person name="Jen D."/>
            <person name="Larson L."/>
            <person name="Lewis B."/>
            <person name="Mehta T."/>
            <person name="Park D."/>
            <person name="Pearson M."/>
            <person name="Roberts A."/>
            <person name="Saif S."/>
            <person name="Shea T."/>
            <person name="Shenoy N."/>
            <person name="Sisk P."/>
            <person name="Stolte C."/>
            <person name="Sykes S."/>
            <person name="Walk T."/>
            <person name="White J."/>
            <person name="Yandava C."/>
            <person name="Klein B."/>
            <person name="McEwen J.G."/>
            <person name="Puccia R."/>
            <person name="Goldman G.H."/>
            <person name="Felipe M.S."/>
            <person name="Nino-Vega G."/>
            <person name="San-Blas G."/>
            <person name="Taylor J."/>
            <person name="Mendoza L."/>
            <person name="Galagan J."/>
            <person name="Nusbaum C."/>
            <person name="Birren B."/>
        </authorList>
    </citation>
    <scope>NUCLEOTIDE SEQUENCE</scope>
    <source>
        <strain evidence="4">G186AR</strain>
    </source>
</reference>
<protein>
    <submittedName>
        <fullName evidence="4">Metallophosphoesterase</fullName>
    </submittedName>
</protein>
<proteinExistence type="predicted"/>
<dbReference type="CDD" id="cd07379">
    <property type="entry name" value="MPP_239FB"/>
    <property type="match status" value="1"/>
</dbReference>
<feature type="compositionally biased region" description="Polar residues" evidence="1">
    <location>
        <begin position="159"/>
        <end position="173"/>
    </location>
</feature>
<dbReference type="InterPro" id="IPR051693">
    <property type="entry name" value="UPF0046_metallophosphoest"/>
</dbReference>
<accession>C0NZ77</accession>
<evidence type="ECO:0000256" key="1">
    <source>
        <dbReference type="SAM" id="MobiDB-lite"/>
    </source>
</evidence>
<dbReference type="InterPro" id="IPR004843">
    <property type="entry name" value="Calcineurin-like_PHP"/>
</dbReference>
<dbReference type="HOGENOM" id="CLU_041441_3_0_1"/>
<dbReference type="Proteomes" id="UP000001631">
    <property type="component" value="Unassembled WGS sequence"/>
</dbReference>
<feature type="signal peptide" evidence="2">
    <location>
        <begin position="1"/>
        <end position="27"/>
    </location>
</feature>
<dbReference type="PANTHER" id="PTHR12905:SF18">
    <property type="entry name" value="ESTER HYDROLASE, PUTATIVE (AFU_ORTHOLOGUE AFUA_4G03130)-RELATED"/>
    <property type="match status" value="1"/>
</dbReference>
<dbReference type="GO" id="GO:0016787">
    <property type="term" value="F:hydrolase activity"/>
    <property type="evidence" value="ECO:0007669"/>
    <property type="project" value="InterPro"/>
</dbReference>
<dbReference type="Gene3D" id="3.60.21.10">
    <property type="match status" value="1"/>
</dbReference>
<sequence>MSPFDPPPLAAHLLASPLLFVLRPLHALLLNLRPAPCTRTPSQRPIRVVCISDTHDHHLPSVPDGDLLIHAGDLTNSGTRADIQLAVDWLKTLPHAQKVVVAGNHDGWLDTGVRGFISSCNAEDGTGDGDAQAIDWGSIHYLQNSSLTLTFPSPASADSGRSSHSTTSADAPSRTLTIHGAPQIPQLDPSPDSVHAFQYPPSLDPTTTTTAAAATSGISDFHAYPYPIPIPHNTDILVTHTPPAYHLDNYPYSVGCPFVLRAIWRVRPLLHVCGHVHVGRGVDRAYYDRVQEAWEALCAVRSEQGLLWERGSGIGSFVRGGGWWRDLCGVGGVWAMAWRVVWEGLKAVVVGRLWGSVGEGGRAMGLGLGREGWIVNAACLDGSGKVLRGATVIKI</sequence>
<dbReference type="Pfam" id="PF00149">
    <property type="entry name" value="Metallophos"/>
    <property type="match status" value="1"/>
</dbReference>
<gene>
    <name evidence="4" type="ORF">HCBG_08457</name>
</gene>
<dbReference type="SUPFAM" id="SSF56300">
    <property type="entry name" value="Metallo-dependent phosphatases"/>
    <property type="match status" value="1"/>
</dbReference>
<evidence type="ECO:0000313" key="5">
    <source>
        <dbReference type="Proteomes" id="UP000001631"/>
    </source>
</evidence>
<keyword evidence="5" id="KW-1185">Reference proteome</keyword>
<feature type="region of interest" description="Disordered" evidence="1">
    <location>
        <begin position="152"/>
        <end position="173"/>
    </location>
</feature>
<dbReference type="EMBL" id="GG663377">
    <property type="protein sequence ID" value="EEH03517.1"/>
    <property type="molecule type" value="Genomic_DNA"/>
</dbReference>
<dbReference type="VEuPathDB" id="FungiDB:I7I50_12256"/>
<dbReference type="GeneID" id="69041473"/>
<dbReference type="InParanoid" id="C0NZ77"/>
<evidence type="ECO:0000256" key="2">
    <source>
        <dbReference type="SAM" id="SignalP"/>
    </source>
</evidence>
<dbReference type="AlphaFoldDB" id="C0NZ77"/>
<organism evidence="4 5">
    <name type="scientific">Ajellomyces capsulatus (strain G186AR / H82 / ATCC MYA-2454 / RMSCC 2432)</name>
    <name type="common">Darling's disease fungus</name>
    <name type="synonym">Histoplasma capsulatum</name>
    <dbReference type="NCBI Taxonomy" id="447093"/>
    <lineage>
        <taxon>Eukaryota</taxon>
        <taxon>Fungi</taxon>
        <taxon>Dikarya</taxon>
        <taxon>Ascomycota</taxon>
        <taxon>Pezizomycotina</taxon>
        <taxon>Eurotiomycetes</taxon>
        <taxon>Eurotiomycetidae</taxon>
        <taxon>Onygenales</taxon>
        <taxon>Ajellomycetaceae</taxon>
        <taxon>Histoplasma</taxon>
    </lineage>
</organism>
<dbReference type="PANTHER" id="PTHR12905">
    <property type="entry name" value="METALLOPHOSPHOESTERASE"/>
    <property type="match status" value="1"/>
</dbReference>
<name>C0NZ77_AJECG</name>